<keyword evidence="4 7" id="KW-0812">Transmembrane</keyword>
<comment type="subcellular location">
    <subcellularLocation>
        <location evidence="1 7">Cell membrane</location>
        <topology evidence="1 7">Multi-pass membrane protein</topology>
    </subcellularLocation>
</comment>
<feature type="transmembrane region" description="Helical" evidence="7">
    <location>
        <begin position="16"/>
        <end position="35"/>
    </location>
</feature>
<reference evidence="9 10" key="1">
    <citation type="submission" date="2020-04" db="EMBL/GenBank/DDBJ databases">
        <authorList>
            <person name="Hitch T.C.A."/>
            <person name="Wylensek D."/>
            <person name="Clavel T."/>
        </authorList>
    </citation>
    <scope>NUCLEOTIDE SEQUENCE [LARGE SCALE GENOMIC DNA]</scope>
    <source>
        <strain evidence="9 10">BL-383-APC-3D</strain>
    </source>
</reference>
<dbReference type="InterPro" id="IPR032818">
    <property type="entry name" value="DedA-like"/>
</dbReference>
<protein>
    <submittedName>
        <fullName evidence="9">DedA family protein</fullName>
    </submittedName>
</protein>
<feature type="domain" description="VTT" evidence="8">
    <location>
        <begin position="36"/>
        <end position="160"/>
    </location>
</feature>
<dbReference type="Proteomes" id="UP000544551">
    <property type="component" value="Unassembled WGS sequence"/>
</dbReference>
<evidence type="ECO:0000256" key="1">
    <source>
        <dbReference type="ARBA" id="ARBA00004651"/>
    </source>
</evidence>
<name>A0AB36CJR7_9CORY</name>
<feature type="transmembrane region" description="Helical" evidence="7">
    <location>
        <begin position="109"/>
        <end position="129"/>
    </location>
</feature>
<dbReference type="Pfam" id="PF09335">
    <property type="entry name" value="VTT_dom"/>
    <property type="match status" value="1"/>
</dbReference>
<dbReference type="RefSeq" id="WP_168969412.1">
    <property type="nucleotide sequence ID" value="NZ_JABAFZ010000004.1"/>
</dbReference>
<sequence length="213" mass="23371">MVDTLTMWIESLMSTAWVYPVIGALIFGDSFIPVLPSEIPLNLVGAWSGARGEPNIGVMFIVAVMCAVVGDNLCFLLGTRLMPYVNRIRRGSKTYGALVWVKRNMRRNAGAAIIIARFIPSARLLLTILLGSVRFPWPMFFIFDTLGVILWAAQALAIGYLGGVIFSGSPLFAMLLSVVLATVLGFLVQRTQNKIMDALDVRRGYAEAHNYGL</sequence>
<organism evidence="9 10">
    <name type="scientific">Corynebacterium stationis</name>
    <dbReference type="NCBI Taxonomy" id="1705"/>
    <lineage>
        <taxon>Bacteria</taxon>
        <taxon>Bacillati</taxon>
        <taxon>Actinomycetota</taxon>
        <taxon>Actinomycetes</taxon>
        <taxon>Mycobacteriales</taxon>
        <taxon>Corynebacteriaceae</taxon>
        <taxon>Corynebacterium</taxon>
    </lineage>
</organism>
<dbReference type="GO" id="GO:0005886">
    <property type="term" value="C:plasma membrane"/>
    <property type="evidence" value="ECO:0007669"/>
    <property type="project" value="UniProtKB-SubCell"/>
</dbReference>
<dbReference type="InterPro" id="IPR032816">
    <property type="entry name" value="VTT_dom"/>
</dbReference>
<dbReference type="PANTHER" id="PTHR30353:SF0">
    <property type="entry name" value="TRANSMEMBRANE PROTEIN"/>
    <property type="match status" value="1"/>
</dbReference>
<evidence type="ECO:0000256" key="3">
    <source>
        <dbReference type="ARBA" id="ARBA00022475"/>
    </source>
</evidence>
<feature type="transmembrane region" description="Helical" evidence="7">
    <location>
        <begin position="56"/>
        <end position="78"/>
    </location>
</feature>
<evidence type="ECO:0000259" key="8">
    <source>
        <dbReference type="Pfam" id="PF09335"/>
    </source>
</evidence>
<evidence type="ECO:0000313" key="9">
    <source>
        <dbReference type="EMBL" id="NME89070.1"/>
    </source>
</evidence>
<dbReference type="EMBL" id="JABAFZ010000004">
    <property type="protein sequence ID" value="NME89070.1"/>
    <property type="molecule type" value="Genomic_DNA"/>
</dbReference>
<evidence type="ECO:0000256" key="5">
    <source>
        <dbReference type="ARBA" id="ARBA00022989"/>
    </source>
</evidence>
<proteinExistence type="inferred from homology"/>
<dbReference type="AlphaFoldDB" id="A0AB36CJR7"/>
<evidence type="ECO:0000256" key="4">
    <source>
        <dbReference type="ARBA" id="ARBA00022692"/>
    </source>
</evidence>
<keyword evidence="5 7" id="KW-1133">Transmembrane helix</keyword>
<gene>
    <name evidence="9" type="ORF">HF853_05170</name>
</gene>
<comment type="caution">
    <text evidence="9">The sequence shown here is derived from an EMBL/GenBank/DDBJ whole genome shotgun (WGS) entry which is preliminary data.</text>
</comment>
<comment type="similarity">
    <text evidence="2 7">Belongs to the DedA family.</text>
</comment>
<evidence type="ECO:0000256" key="6">
    <source>
        <dbReference type="ARBA" id="ARBA00023136"/>
    </source>
</evidence>
<evidence type="ECO:0000256" key="7">
    <source>
        <dbReference type="RuleBase" id="RU367016"/>
    </source>
</evidence>
<feature type="transmembrane region" description="Helical" evidence="7">
    <location>
        <begin position="171"/>
        <end position="188"/>
    </location>
</feature>
<evidence type="ECO:0000256" key="2">
    <source>
        <dbReference type="ARBA" id="ARBA00010792"/>
    </source>
</evidence>
<keyword evidence="6 7" id="KW-0472">Membrane</keyword>
<accession>A0AB36CJR7</accession>
<dbReference type="PANTHER" id="PTHR30353">
    <property type="entry name" value="INNER MEMBRANE PROTEIN DEDA-RELATED"/>
    <property type="match status" value="1"/>
</dbReference>
<evidence type="ECO:0000313" key="10">
    <source>
        <dbReference type="Proteomes" id="UP000544551"/>
    </source>
</evidence>
<keyword evidence="3 7" id="KW-1003">Cell membrane</keyword>